<dbReference type="PANTHER" id="PTHR30619">
    <property type="entry name" value="DNA INTERNALIZATION/COMPETENCE PROTEIN COMEC/REC2"/>
    <property type="match status" value="1"/>
</dbReference>
<feature type="transmembrane region" description="Helical" evidence="6">
    <location>
        <begin position="201"/>
        <end position="222"/>
    </location>
</feature>
<dbReference type="eggNOG" id="COG0658">
    <property type="taxonomic scope" value="Bacteria"/>
</dbReference>
<comment type="subcellular location">
    <subcellularLocation>
        <location evidence="1">Cell membrane</location>
        <topology evidence="1">Multi-pass membrane protein</topology>
    </subcellularLocation>
</comment>
<protein>
    <submittedName>
        <fullName evidence="8">Competence protein</fullName>
    </submittedName>
</protein>
<proteinExistence type="predicted"/>
<dbReference type="NCBIfam" id="TIGR00360">
    <property type="entry name" value="ComEC_N-term"/>
    <property type="match status" value="1"/>
</dbReference>
<evidence type="ECO:0000256" key="5">
    <source>
        <dbReference type="ARBA" id="ARBA00023136"/>
    </source>
</evidence>
<evidence type="ECO:0000256" key="2">
    <source>
        <dbReference type="ARBA" id="ARBA00022475"/>
    </source>
</evidence>
<dbReference type="InterPro" id="IPR004477">
    <property type="entry name" value="ComEC_N"/>
</dbReference>
<dbReference type="PANTHER" id="PTHR30619:SF1">
    <property type="entry name" value="RECOMBINATION PROTEIN 2"/>
    <property type="match status" value="1"/>
</dbReference>
<feature type="transmembrane region" description="Helical" evidence="6">
    <location>
        <begin position="391"/>
        <end position="406"/>
    </location>
</feature>
<dbReference type="STRING" id="764298.STRMA_1097"/>
<accession>G5JVS9</accession>
<feature type="transmembrane region" description="Helical" evidence="6">
    <location>
        <begin position="242"/>
        <end position="269"/>
    </location>
</feature>
<evidence type="ECO:0000256" key="3">
    <source>
        <dbReference type="ARBA" id="ARBA00022692"/>
    </source>
</evidence>
<evidence type="ECO:0000256" key="4">
    <source>
        <dbReference type="ARBA" id="ARBA00022989"/>
    </source>
</evidence>
<feature type="transmembrane region" description="Helical" evidence="6">
    <location>
        <begin position="306"/>
        <end position="333"/>
    </location>
</feature>
<keyword evidence="4 6" id="KW-1133">Transmembrane helix</keyword>
<feature type="transmembrane region" description="Helical" evidence="6">
    <location>
        <begin position="281"/>
        <end position="300"/>
    </location>
</feature>
<keyword evidence="3 6" id="KW-0812">Transmembrane</keyword>
<name>G5JVS9_9STRE</name>
<dbReference type="Pfam" id="PF03772">
    <property type="entry name" value="Competence"/>
    <property type="match status" value="1"/>
</dbReference>
<feature type="transmembrane region" description="Helical" evidence="6">
    <location>
        <begin position="158"/>
        <end position="180"/>
    </location>
</feature>
<evidence type="ECO:0000313" key="9">
    <source>
        <dbReference type="Proteomes" id="UP000003573"/>
    </source>
</evidence>
<sequence length="407" mass="46779">MEASYRTSPTEIKQLLLIPDTITINGDQLQFKAKSGNRLYQAFYTLKSKKEKAYFEKLWKLTVINVSADITEAEGKRNFKGFDYQDYLKTQKIYRLVSIKRINAMRIKSSWALKDWLSEWRRKAIVAIQQKFPSPMKHYMTGLLLGYLDKSFDEMSNIYSNLGIIHLFALSGMQVSFFIGKWRYWSLRLGAEQEHLNYLQILFSVLYAGLTGFSVSVVRSLLQNYLSKLGCKKQDSFALTILLLAILMPSFLLTAGGVLSLAFAFILLILDFEKCSKIKRFVLQTLSLSAGILPLLMWYFSSFQPLSMLLTVIFSFLFDCLMLPVLLIAFFLSPFLTLDCLNPAFIVLEKVIIFIHSHFSRPLVLGSPSLSILLLSLFLLAVLYDYRKQKKVLITVSIVLCFLLFFL</sequence>
<feature type="transmembrane region" description="Helical" evidence="6">
    <location>
        <begin position="365"/>
        <end position="384"/>
    </location>
</feature>
<evidence type="ECO:0000259" key="7">
    <source>
        <dbReference type="Pfam" id="PF03772"/>
    </source>
</evidence>
<dbReference type="InterPro" id="IPR052159">
    <property type="entry name" value="Competence_DNA_uptake"/>
</dbReference>
<gene>
    <name evidence="8" type="ORF">STRMA_1097</name>
</gene>
<dbReference type="EMBL" id="AEUW02000001">
    <property type="protein sequence ID" value="EHJ52935.1"/>
    <property type="molecule type" value="Genomic_DNA"/>
</dbReference>
<feature type="domain" description="ComEC/Rec2-related protein" evidence="7">
    <location>
        <begin position="143"/>
        <end position="384"/>
    </location>
</feature>
<evidence type="ECO:0000313" key="8">
    <source>
        <dbReference type="EMBL" id="EHJ52935.1"/>
    </source>
</evidence>
<dbReference type="GO" id="GO:0005886">
    <property type="term" value="C:plasma membrane"/>
    <property type="evidence" value="ECO:0007669"/>
    <property type="project" value="UniProtKB-SubCell"/>
</dbReference>
<keyword evidence="5 6" id="KW-0472">Membrane</keyword>
<reference evidence="8 9" key="1">
    <citation type="journal article" date="2014" name="Int. J. Syst. Evol. Microbiol.">
        <title>Phylogenomics and the dynamic genome evolution of the genus Streptococcus.</title>
        <authorList>
            <consortium name="The Broad Institute Genome Sequencing Platform"/>
            <person name="Richards V.P."/>
            <person name="Palmer S.R."/>
            <person name="Pavinski Bitar P.D."/>
            <person name="Qin X."/>
            <person name="Weinstock G.M."/>
            <person name="Highlander S.K."/>
            <person name="Town C.D."/>
            <person name="Burne R.A."/>
            <person name="Stanhope M.J."/>
        </authorList>
    </citation>
    <scope>NUCLEOTIDE SEQUENCE [LARGE SCALE GENOMIC DNA]</scope>
    <source>
        <strain evidence="8 9">NCTC 11558</strain>
    </source>
</reference>
<comment type="caution">
    <text evidence="8">The sequence shown here is derived from an EMBL/GenBank/DDBJ whole genome shotgun (WGS) entry which is preliminary data.</text>
</comment>
<keyword evidence="9" id="KW-1185">Reference proteome</keyword>
<evidence type="ECO:0000256" key="6">
    <source>
        <dbReference type="SAM" id="Phobius"/>
    </source>
</evidence>
<organism evidence="8 9">
    <name type="scientific">Streptococcus macacae NCTC 11558</name>
    <dbReference type="NCBI Taxonomy" id="764298"/>
    <lineage>
        <taxon>Bacteria</taxon>
        <taxon>Bacillati</taxon>
        <taxon>Bacillota</taxon>
        <taxon>Bacilli</taxon>
        <taxon>Lactobacillales</taxon>
        <taxon>Streptococcaceae</taxon>
        <taxon>Streptococcus</taxon>
    </lineage>
</organism>
<keyword evidence="2" id="KW-1003">Cell membrane</keyword>
<dbReference type="AlphaFoldDB" id="G5JVS9"/>
<evidence type="ECO:0000256" key="1">
    <source>
        <dbReference type="ARBA" id="ARBA00004651"/>
    </source>
</evidence>
<dbReference type="Proteomes" id="UP000003573">
    <property type="component" value="Unassembled WGS sequence"/>
</dbReference>